<feature type="compositionally biased region" description="Polar residues" evidence="3">
    <location>
        <begin position="268"/>
        <end position="291"/>
    </location>
</feature>
<feature type="compositionally biased region" description="Polar residues" evidence="3">
    <location>
        <begin position="149"/>
        <end position="168"/>
    </location>
</feature>
<feature type="compositionally biased region" description="Polar residues" evidence="3">
    <location>
        <begin position="412"/>
        <end position="424"/>
    </location>
</feature>
<protein>
    <recommendedName>
        <fullName evidence="4">C2 domain-containing protein</fullName>
    </recommendedName>
</protein>
<dbReference type="EMBL" id="JADOXO010000054">
    <property type="protein sequence ID" value="KAF9816666.1"/>
    <property type="molecule type" value="Genomic_DNA"/>
</dbReference>
<feature type="compositionally biased region" description="Pro residues" evidence="3">
    <location>
        <begin position="432"/>
        <end position="457"/>
    </location>
</feature>
<dbReference type="SUPFAM" id="SSF49562">
    <property type="entry name" value="C2 domain (Calcium/lipid-binding domain, CaLB)"/>
    <property type="match status" value="1"/>
</dbReference>
<feature type="compositionally biased region" description="Polar residues" evidence="3">
    <location>
        <begin position="379"/>
        <end position="405"/>
    </location>
</feature>
<name>A0A8H7U3G5_9APHY</name>
<dbReference type="InterPro" id="IPR037791">
    <property type="entry name" value="C2_fungal_Inn1"/>
</dbReference>
<evidence type="ECO:0000256" key="3">
    <source>
        <dbReference type="SAM" id="MobiDB-lite"/>
    </source>
</evidence>
<organism evidence="5 6">
    <name type="scientific">Rhodonia placenta</name>
    <dbReference type="NCBI Taxonomy" id="104341"/>
    <lineage>
        <taxon>Eukaryota</taxon>
        <taxon>Fungi</taxon>
        <taxon>Dikarya</taxon>
        <taxon>Basidiomycota</taxon>
        <taxon>Agaricomycotina</taxon>
        <taxon>Agaricomycetes</taxon>
        <taxon>Polyporales</taxon>
        <taxon>Adustoporiaceae</taxon>
        <taxon>Rhodonia</taxon>
    </lineage>
</organism>
<dbReference type="Proteomes" id="UP000639403">
    <property type="component" value="Unassembled WGS sequence"/>
</dbReference>
<dbReference type="SMART" id="SM00239">
    <property type="entry name" value="C2"/>
    <property type="match status" value="1"/>
</dbReference>
<feature type="compositionally biased region" description="Pro residues" evidence="3">
    <location>
        <begin position="252"/>
        <end position="266"/>
    </location>
</feature>
<evidence type="ECO:0000259" key="4">
    <source>
        <dbReference type="PROSITE" id="PS50004"/>
    </source>
</evidence>
<dbReference type="Pfam" id="PF00168">
    <property type="entry name" value="C2"/>
    <property type="match status" value="1"/>
</dbReference>
<gene>
    <name evidence="5" type="ORF">IEO21_03971</name>
</gene>
<dbReference type="InterPro" id="IPR000008">
    <property type="entry name" value="C2_dom"/>
</dbReference>
<evidence type="ECO:0000313" key="6">
    <source>
        <dbReference type="Proteomes" id="UP000639403"/>
    </source>
</evidence>
<keyword evidence="2" id="KW-0106">Calcium</keyword>
<dbReference type="AlphaFoldDB" id="A0A8H7U3G5"/>
<evidence type="ECO:0000313" key="5">
    <source>
        <dbReference type="EMBL" id="KAF9816666.1"/>
    </source>
</evidence>
<accession>A0A8H7U3G5</accession>
<proteinExistence type="predicted"/>
<feature type="compositionally biased region" description="Low complexity" evidence="3">
    <location>
        <begin position="502"/>
        <end position="522"/>
    </location>
</feature>
<dbReference type="PROSITE" id="PS50004">
    <property type="entry name" value="C2"/>
    <property type="match status" value="1"/>
</dbReference>
<feature type="domain" description="C2" evidence="4">
    <location>
        <begin position="1"/>
        <end position="108"/>
    </location>
</feature>
<sequence>MSREIGTLVIVVLKAKNLPDRHSLYKQDVFAQVTIRGKTKKTAVDARGGQHPVWDEEIRYPIFKSSVEEDRQLEVSCWRKEPRTDELIGTGKVDITDTLRTGEFDDWIQLEEKGVYRGEIYLEMTFFAAGPPPLQRRQSKFDPSERLTRPTQPYKYTNSTLPGNTNLVSPPRTPPHTAQVRPNTAPTSSTGTYLAPPASSSPHASPRASPRSRYDDLPPIPQEHSSPAAIPDILRPGNHKSDTHFSERSNPPDRPAQAPQPSPPHSPITSATPASHRSSLGGSIVPSQSLQPGPHRPRTSSRATPPPSTILTPDNPAHARYPASPPRSSPHSVAAAPGTSPSPSHPQQAPSVTSYASPPPPIHASAYTQGVPYPHTAPHTVSYSQVDPYSQIPPYSQTPSYSQTAPYIHPVTNHTPPVFSQPTARPQRASYPYPPAELYPPPQSIPYAYAPPPPRSAPSPAQSERYSRPLPLPDEPEGTHTPTPARPRSYVSPAPTHQAPKVASPHAGQPAAAPPHHVGHSANRAEDPDELLARRFEEEEERRMQEARARELEDEELAKRLDLEFNLSKEGEEERSSAPQLRVDLDDTSLQTQVERSLLSSHMPGSW</sequence>
<dbReference type="Gene3D" id="2.60.40.150">
    <property type="entry name" value="C2 domain"/>
    <property type="match status" value="1"/>
</dbReference>
<feature type="compositionally biased region" description="Low complexity" evidence="3">
    <location>
        <begin position="329"/>
        <end position="351"/>
    </location>
</feature>
<evidence type="ECO:0000256" key="2">
    <source>
        <dbReference type="ARBA" id="ARBA00022837"/>
    </source>
</evidence>
<dbReference type="PANTHER" id="PTHR46502:SF2">
    <property type="entry name" value="16 KDA PHLOEM PROTEIN 2"/>
    <property type="match status" value="1"/>
</dbReference>
<dbReference type="CDD" id="cd08681">
    <property type="entry name" value="C2_fungal_Inn1p-like"/>
    <property type="match status" value="1"/>
</dbReference>
<feature type="compositionally biased region" description="Low complexity" evidence="3">
    <location>
        <begin position="195"/>
        <end position="211"/>
    </location>
</feature>
<feature type="compositionally biased region" description="Polar residues" evidence="3">
    <location>
        <begin position="180"/>
        <end position="192"/>
    </location>
</feature>
<comment type="caution">
    <text evidence="5">The sequence shown here is derived from an EMBL/GenBank/DDBJ whole genome shotgun (WGS) entry which is preliminary data.</text>
</comment>
<feature type="compositionally biased region" description="Basic and acidic residues" evidence="3">
    <location>
        <begin position="239"/>
        <end position="251"/>
    </location>
</feature>
<keyword evidence="1" id="KW-0479">Metal-binding</keyword>
<reference evidence="5" key="2">
    <citation type="journal article" name="Front. Microbiol.">
        <title>Degradative Capacity of Two Strains of Rhodonia placenta: From Phenotype to Genotype.</title>
        <authorList>
            <person name="Kolle M."/>
            <person name="Horta M.A.C."/>
            <person name="Nowrousian M."/>
            <person name="Ohm R.A."/>
            <person name="Benz J.P."/>
            <person name="Pilgard A."/>
        </authorList>
    </citation>
    <scope>NUCLEOTIDE SEQUENCE</scope>
    <source>
        <strain evidence="5">FPRL280</strain>
    </source>
</reference>
<dbReference type="InterPro" id="IPR035892">
    <property type="entry name" value="C2_domain_sf"/>
</dbReference>
<dbReference type="GO" id="GO:0046872">
    <property type="term" value="F:metal ion binding"/>
    <property type="evidence" value="ECO:0007669"/>
    <property type="project" value="UniProtKB-KW"/>
</dbReference>
<reference evidence="5" key="1">
    <citation type="submission" date="2020-11" db="EMBL/GenBank/DDBJ databases">
        <authorList>
            <person name="Koelle M."/>
            <person name="Horta M.A.C."/>
            <person name="Nowrousian M."/>
            <person name="Ohm R.A."/>
            <person name="Benz P."/>
            <person name="Pilgard A."/>
        </authorList>
    </citation>
    <scope>NUCLEOTIDE SEQUENCE</scope>
    <source>
        <strain evidence="5">FPRL280</strain>
    </source>
</reference>
<evidence type="ECO:0000256" key="1">
    <source>
        <dbReference type="ARBA" id="ARBA00022723"/>
    </source>
</evidence>
<feature type="compositionally biased region" description="Basic and acidic residues" evidence="3">
    <location>
        <begin position="523"/>
        <end position="576"/>
    </location>
</feature>
<dbReference type="PANTHER" id="PTHR46502">
    <property type="entry name" value="C2 DOMAIN-CONTAINING"/>
    <property type="match status" value="1"/>
</dbReference>
<feature type="region of interest" description="Disordered" evidence="3">
    <location>
        <begin position="132"/>
        <end position="589"/>
    </location>
</feature>
<feature type="compositionally biased region" description="Basic and acidic residues" evidence="3">
    <location>
        <begin position="139"/>
        <end position="148"/>
    </location>
</feature>